<evidence type="ECO:0000256" key="4">
    <source>
        <dbReference type="SAM" id="MobiDB-lite"/>
    </source>
</evidence>
<dbReference type="AlphaFoldDB" id="A0AA88AVX9"/>
<organism evidence="6 7">
    <name type="scientific">Ficus carica</name>
    <name type="common">Common fig</name>
    <dbReference type="NCBI Taxonomy" id="3494"/>
    <lineage>
        <taxon>Eukaryota</taxon>
        <taxon>Viridiplantae</taxon>
        <taxon>Streptophyta</taxon>
        <taxon>Embryophyta</taxon>
        <taxon>Tracheophyta</taxon>
        <taxon>Spermatophyta</taxon>
        <taxon>Magnoliopsida</taxon>
        <taxon>eudicotyledons</taxon>
        <taxon>Gunneridae</taxon>
        <taxon>Pentapetalae</taxon>
        <taxon>rosids</taxon>
        <taxon>fabids</taxon>
        <taxon>Rosales</taxon>
        <taxon>Moraceae</taxon>
        <taxon>Ficeae</taxon>
        <taxon>Ficus</taxon>
    </lineage>
</organism>
<proteinExistence type="predicted"/>
<dbReference type="Pfam" id="PF13499">
    <property type="entry name" value="EF-hand_7"/>
    <property type="match status" value="2"/>
</dbReference>
<protein>
    <recommendedName>
        <fullName evidence="5">EF-hand domain-containing protein</fullName>
    </recommendedName>
</protein>
<evidence type="ECO:0000313" key="6">
    <source>
        <dbReference type="EMBL" id="GMN55483.1"/>
    </source>
</evidence>
<dbReference type="GO" id="GO:0005509">
    <property type="term" value="F:calcium ion binding"/>
    <property type="evidence" value="ECO:0007669"/>
    <property type="project" value="InterPro"/>
</dbReference>
<dbReference type="PROSITE" id="PS00018">
    <property type="entry name" value="EF_HAND_1"/>
    <property type="match status" value="3"/>
</dbReference>
<keyword evidence="2" id="KW-0677">Repeat</keyword>
<dbReference type="InterPro" id="IPR002048">
    <property type="entry name" value="EF_hand_dom"/>
</dbReference>
<comment type="caution">
    <text evidence="6">The sequence shown here is derived from an EMBL/GenBank/DDBJ whole genome shotgun (WGS) entry which is preliminary data.</text>
</comment>
<dbReference type="FunFam" id="1.10.238.10:FF:000001">
    <property type="entry name" value="Calmodulin 1"/>
    <property type="match status" value="1"/>
</dbReference>
<dbReference type="Gene3D" id="1.10.238.10">
    <property type="entry name" value="EF-hand"/>
    <property type="match status" value="2"/>
</dbReference>
<dbReference type="Gramene" id="FCD_00018590-RA">
    <property type="protein sequence ID" value="FCD_00018590-RA:cds"/>
    <property type="gene ID" value="FCD_00018590"/>
</dbReference>
<keyword evidence="1" id="KW-0479">Metal-binding</keyword>
<feature type="region of interest" description="Disordered" evidence="4">
    <location>
        <begin position="16"/>
        <end position="52"/>
    </location>
</feature>
<evidence type="ECO:0000256" key="2">
    <source>
        <dbReference type="ARBA" id="ARBA00022737"/>
    </source>
</evidence>
<feature type="domain" description="EF-hand" evidence="5">
    <location>
        <begin position="161"/>
        <end position="196"/>
    </location>
</feature>
<keyword evidence="7" id="KW-1185">Reference proteome</keyword>
<dbReference type="EMBL" id="BTGU01000057">
    <property type="protein sequence ID" value="GMN55483.1"/>
    <property type="molecule type" value="Genomic_DNA"/>
</dbReference>
<evidence type="ECO:0000259" key="5">
    <source>
        <dbReference type="PROSITE" id="PS50222"/>
    </source>
</evidence>
<dbReference type="Proteomes" id="UP001187192">
    <property type="component" value="Unassembled WGS sequence"/>
</dbReference>
<reference evidence="6" key="1">
    <citation type="submission" date="2023-07" db="EMBL/GenBank/DDBJ databases">
        <title>draft genome sequence of fig (Ficus carica).</title>
        <authorList>
            <person name="Takahashi T."/>
            <person name="Nishimura K."/>
        </authorList>
    </citation>
    <scope>NUCLEOTIDE SEQUENCE</scope>
</reference>
<accession>A0AA88AVX9</accession>
<dbReference type="PROSITE" id="PS50222">
    <property type="entry name" value="EF_HAND_2"/>
    <property type="match status" value="3"/>
</dbReference>
<name>A0AA88AVX9_FICCA</name>
<dbReference type="InterPro" id="IPR039647">
    <property type="entry name" value="EF_hand_pair_protein_CML-like"/>
</dbReference>
<evidence type="ECO:0000256" key="3">
    <source>
        <dbReference type="ARBA" id="ARBA00022837"/>
    </source>
</evidence>
<feature type="domain" description="EF-hand" evidence="5">
    <location>
        <begin position="198"/>
        <end position="232"/>
    </location>
</feature>
<evidence type="ECO:0000256" key="1">
    <source>
        <dbReference type="ARBA" id="ARBA00022723"/>
    </source>
</evidence>
<dbReference type="InterPro" id="IPR011992">
    <property type="entry name" value="EF-hand-dom_pair"/>
</dbReference>
<feature type="domain" description="EF-hand" evidence="5">
    <location>
        <begin position="82"/>
        <end position="117"/>
    </location>
</feature>
<keyword evidence="3" id="KW-0106">Calcium</keyword>
<gene>
    <name evidence="6" type="ORF">TIFTF001_024594</name>
</gene>
<dbReference type="CDD" id="cd00051">
    <property type="entry name" value="EFh"/>
    <property type="match status" value="2"/>
</dbReference>
<feature type="compositionally biased region" description="Low complexity" evidence="4">
    <location>
        <begin position="35"/>
        <end position="52"/>
    </location>
</feature>
<evidence type="ECO:0000313" key="7">
    <source>
        <dbReference type="Proteomes" id="UP001187192"/>
    </source>
</evidence>
<dbReference type="InterPro" id="IPR018247">
    <property type="entry name" value="EF_Hand_1_Ca_BS"/>
</dbReference>
<sequence length="232" mass="24988">MMKFVKISTKSLKLSPKSLLRSGSKEKKYTPSKSDPPSFGSGTTSSSSSTSDLKSGVAFVGVVTPTSVLPDRSGDLSDFSVDLHSELAEAFKLIDRDNDGIVSRKELEALLCRLAGGGVGSSTNQEVVATMLSEVDSDGEGCISVEALMSRVSSAAACEPAGDSDLREAFDFFDADRDGRITAEELFGFFTAIGDDRCTLDDCRRMIDGVDRNGDGFVCYEDFSRMMELQRF</sequence>
<dbReference type="SMART" id="SM00054">
    <property type="entry name" value="EFh"/>
    <property type="match status" value="4"/>
</dbReference>
<dbReference type="PANTHER" id="PTHR10891">
    <property type="entry name" value="EF-HAND CALCIUM-BINDING DOMAIN CONTAINING PROTEIN"/>
    <property type="match status" value="1"/>
</dbReference>
<dbReference type="SUPFAM" id="SSF47473">
    <property type="entry name" value="EF-hand"/>
    <property type="match status" value="1"/>
</dbReference>